<dbReference type="Proteomes" id="UP000321306">
    <property type="component" value="Unassembled WGS sequence"/>
</dbReference>
<dbReference type="EMBL" id="BJXB01000009">
    <property type="protein sequence ID" value="GEM46660.1"/>
    <property type="molecule type" value="Genomic_DNA"/>
</dbReference>
<evidence type="ECO:0000259" key="12">
    <source>
        <dbReference type="PROSITE" id="PS50944"/>
    </source>
</evidence>
<evidence type="ECO:0000256" key="10">
    <source>
        <dbReference type="ARBA" id="ARBA00023211"/>
    </source>
</evidence>
<evidence type="ECO:0000256" key="9">
    <source>
        <dbReference type="ARBA" id="ARBA00023163"/>
    </source>
</evidence>
<keyword evidence="7" id="KW-0238">DNA-binding</keyword>
<dbReference type="GO" id="GO:0046983">
    <property type="term" value="F:protein dimerization activity"/>
    <property type="evidence" value="ECO:0007669"/>
    <property type="project" value="InterPro"/>
</dbReference>
<dbReference type="Pfam" id="PF02742">
    <property type="entry name" value="Fe_dep_repr_C"/>
    <property type="match status" value="1"/>
</dbReference>
<keyword evidence="5" id="KW-0678">Repressor</keyword>
<gene>
    <name evidence="13" type="ORF">DC3_22950</name>
</gene>
<dbReference type="InterPro" id="IPR022687">
    <property type="entry name" value="HTH_DTXR"/>
</dbReference>
<evidence type="ECO:0000256" key="5">
    <source>
        <dbReference type="ARBA" id="ARBA00022491"/>
    </source>
</evidence>
<comment type="caution">
    <text evidence="13">The sequence shown here is derived from an EMBL/GenBank/DDBJ whole genome shotgun (WGS) entry which is preliminary data.</text>
</comment>
<dbReference type="Pfam" id="PF01325">
    <property type="entry name" value="Fe_dep_repress"/>
    <property type="match status" value="1"/>
</dbReference>
<comment type="subcellular location">
    <subcellularLocation>
        <location evidence="1">Cytoplasm</location>
    </subcellularLocation>
</comment>
<dbReference type="GO" id="GO:0003677">
    <property type="term" value="F:DNA binding"/>
    <property type="evidence" value="ECO:0007669"/>
    <property type="project" value="UniProtKB-KW"/>
</dbReference>
<dbReference type="OrthoDB" id="9791355at2"/>
<comment type="similarity">
    <text evidence="2">Belongs to the DtxR/MntR family.</text>
</comment>
<dbReference type="PANTHER" id="PTHR33238">
    <property type="entry name" value="IRON (METAL) DEPENDENT REPRESSOR, DTXR FAMILY"/>
    <property type="match status" value="1"/>
</dbReference>
<keyword evidence="9" id="KW-0804">Transcription</keyword>
<dbReference type="PANTHER" id="PTHR33238:SF11">
    <property type="entry name" value="TRANSCRIPTIONAL REGULATOR MNTR"/>
    <property type="match status" value="1"/>
</dbReference>
<reference evidence="13 14" key="1">
    <citation type="submission" date="2019-07" db="EMBL/GenBank/DDBJ databases">
        <title>Whole genome shotgun sequence of Deinococcus cellulosilyticus NBRC 106333.</title>
        <authorList>
            <person name="Hosoyama A."/>
            <person name="Uohara A."/>
            <person name="Ohji S."/>
            <person name="Ichikawa N."/>
        </authorList>
    </citation>
    <scope>NUCLEOTIDE SEQUENCE [LARGE SCALE GENOMIC DNA]</scope>
    <source>
        <strain evidence="13 14">NBRC 106333</strain>
    </source>
</reference>
<dbReference type="SUPFAM" id="SSF47979">
    <property type="entry name" value="Iron-dependent repressor protein, dimerization domain"/>
    <property type="match status" value="1"/>
</dbReference>
<evidence type="ECO:0000313" key="14">
    <source>
        <dbReference type="Proteomes" id="UP000321306"/>
    </source>
</evidence>
<proteinExistence type="inferred from homology"/>
<evidence type="ECO:0000256" key="11">
    <source>
        <dbReference type="ARBA" id="ARBA00032593"/>
    </source>
</evidence>
<dbReference type="GO" id="GO:0005737">
    <property type="term" value="C:cytoplasm"/>
    <property type="evidence" value="ECO:0007669"/>
    <property type="project" value="UniProtKB-SubCell"/>
</dbReference>
<dbReference type="GO" id="GO:0046914">
    <property type="term" value="F:transition metal ion binding"/>
    <property type="evidence" value="ECO:0007669"/>
    <property type="project" value="InterPro"/>
</dbReference>
<keyword evidence="10" id="KW-0464">Manganese</keyword>
<name>A0A511N199_DEIC1</name>
<keyword evidence="4" id="KW-0963">Cytoplasm</keyword>
<dbReference type="Gene3D" id="1.10.10.10">
    <property type="entry name" value="Winged helix-like DNA-binding domain superfamily/Winged helix DNA-binding domain"/>
    <property type="match status" value="1"/>
</dbReference>
<accession>A0A511N199</accession>
<dbReference type="SUPFAM" id="SSF46785">
    <property type="entry name" value="Winged helix' DNA-binding domain"/>
    <property type="match status" value="1"/>
</dbReference>
<dbReference type="AlphaFoldDB" id="A0A511N199"/>
<dbReference type="InterPro" id="IPR036390">
    <property type="entry name" value="WH_DNA-bd_sf"/>
</dbReference>
<evidence type="ECO:0000256" key="6">
    <source>
        <dbReference type="ARBA" id="ARBA00023015"/>
    </source>
</evidence>
<dbReference type="SMART" id="SM00529">
    <property type="entry name" value="HTH_DTXR"/>
    <property type="match status" value="1"/>
</dbReference>
<evidence type="ECO:0000256" key="2">
    <source>
        <dbReference type="ARBA" id="ARBA00007871"/>
    </source>
</evidence>
<protein>
    <recommendedName>
        <fullName evidence="11">Manganese transport regulator</fullName>
    </recommendedName>
</protein>
<dbReference type="InterPro" id="IPR036388">
    <property type="entry name" value="WH-like_DNA-bd_sf"/>
</dbReference>
<dbReference type="RefSeq" id="WP_146884475.1">
    <property type="nucleotide sequence ID" value="NZ_BJXB01000009.1"/>
</dbReference>
<dbReference type="Gene3D" id="1.10.60.10">
    <property type="entry name" value="Iron dependent repressor, metal binding and dimerisation domain"/>
    <property type="match status" value="1"/>
</dbReference>
<dbReference type="InterPro" id="IPR050536">
    <property type="entry name" value="DtxR_MntR_Metal-Reg"/>
</dbReference>
<evidence type="ECO:0000313" key="13">
    <source>
        <dbReference type="EMBL" id="GEM46660.1"/>
    </source>
</evidence>
<evidence type="ECO:0000256" key="3">
    <source>
        <dbReference type="ARBA" id="ARBA00011738"/>
    </source>
</evidence>
<organism evidence="13 14">
    <name type="scientific">Deinococcus cellulosilyticus (strain DSM 18568 / NBRC 106333 / KACC 11606 / 5516J-15)</name>
    <dbReference type="NCBI Taxonomy" id="1223518"/>
    <lineage>
        <taxon>Bacteria</taxon>
        <taxon>Thermotogati</taxon>
        <taxon>Deinococcota</taxon>
        <taxon>Deinococci</taxon>
        <taxon>Deinococcales</taxon>
        <taxon>Deinococcaceae</taxon>
        <taxon>Deinococcus</taxon>
    </lineage>
</organism>
<keyword evidence="6" id="KW-0805">Transcription regulation</keyword>
<dbReference type="GO" id="GO:0003700">
    <property type="term" value="F:DNA-binding transcription factor activity"/>
    <property type="evidence" value="ECO:0007669"/>
    <property type="project" value="InterPro"/>
</dbReference>
<evidence type="ECO:0000256" key="1">
    <source>
        <dbReference type="ARBA" id="ARBA00004496"/>
    </source>
</evidence>
<feature type="domain" description="HTH dtxR-type" evidence="12">
    <location>
        <begin position="6"/>
        <end position="64"/>
    </location>
</feature>
<keyword evidence="8" id="KW-0010">Activator</keyword>
<comment type="subunit">
    <text evidence="3">Homodimer.</text>
</comment>
<dbReference type="InterPro" id="IPR001367">
    <property type="entry name" value="Fe_dep_repressor"/>
</dbReference>
<keyword evidence="14" id="KW-1185">Reference proteome</keyword>
<evidence type="ECO:0000256" key="7">
    <source>
        <dbReference type="ARBA" id="ARBA00023125"/>
    </source>
</evidence>
<sequence>MRHQDLTPSTQDYLKHLLDLGEQVTPGRLAQHLQVKPPSVTGKLRHLQQQGLIQHTPYHTITLTETGRTLAQNIQRHHQLLTLYLHQVLGYSIEDAKREAETLEHHISEKLEDRLYALLGQPTEDLTGHPIQQRSSTP</sequence>
<dbReference type="InterPro" id="IPR036421">
    <property type="entry name" value="Fe_dep_repressor_sf"/>
</dbReference>
<evidence type="ECO:0000256" key="8">
    <source>
        <dbReference type="ARBA" id="ARBA00023159"/>
    </source>
</evidence>
<dbReference type="InterPro" id="IPR022689">
    <property type="entry name" value="Iron_dep_repressor"/>
</dbReference>
<dbReference type="PROSITE" id="PS50944">
    <property type="entry name" value="HTH_DTXR"/>
    <property type="match status" value="1"/>
</dbReference>
<evidence type="ECO:0000256" key="4">
    <source>
        <dbReference type="ARBA" id="ARBA00022490"/>
    </source>
</evidence>